<dbReference type="RefSeq" id="XP_028132729.1">
    <property type="nucleotide sequence ID" value="XM_028276928.1"/>
</dbReference>
<evidence type="ECO:0000256" key="3">
    <source>
        <dbReference type="ARBA" id="ARBA00022679"/>
    </source>
</evidence>
<keyword evidence="2" id="KW-0723">Serine/threonine-protein kinase</keyword>
<dbReference type="GO" id="GO:0007224">
    <property type="term" value="P:smoothened signaling pathway"/>
    <property type="evidence" value="ECO:0007669"/>
    <property type="project" value="TreeGrafter"/>
</dbReference>
<dbReference type="InParanoid" id="A0A6P7FA50"/>
<dbReference type="SUPFAM" id="SSF56112">
    <property type="entry name" value="Protein kinase-like (PK-like)"/>
    <property type="match status" value="1"/>
</dbReference>
<name>A0A6P7FA50_DIAVI</name>
<evidence type="ECO:0000256" key="10">
    <source>
        <dbReference type="SAM" id="MobiDB-lite"/>
    </source>
</evidence>
<feature type="compositionally biased region" description="Polar residues" evidence="10">
    <location>
        <begin position="303"/>
        <end position="322"/>
    </location>
</feature>
<feature type="compositionally biased region" description="Basic and acidic residues" evidence="10">
    <location>
        <begin position="373"/>
        <end position="387"/>
    </location>
</feature>
<dbReference type="AlphaFoldDB" id="A0A6P7FA50"/>
<keyword evidence="4 9" id="KW-0547">Nucleotide-binding</keyword>
<dbReference type="PROSITE" id="PS00108">
    <property type="entry name" value="PROTEIN_KINASE_ST"/>
    <property type="match status" value="1"/>
</dbReference>
<dbReference type="OrthoDB" id="266718at2759"/>
<evidence type="ECO:0000256" key="4">
    <source>
        <dbReference type="ARBA" id="ARBA00022741"/>
    </source>
</evidence>
<dbReference type="PROSITE" id="PS00107">
    <property type="entry name" value="PROTEIN_KINASE_ATP"/>
    <property type="match status" value="1"/>
</dbReference>
<organism evidence="12">
    <name type="scientific">Diabrotica virgifera virgifera</name>
    <name type="common">western corn rootworm</name>
    <dbReference type="NCBI Taxonomy" id="50390"/>
    <lineage>
        <taxon>Eukaryota</taxon>
        <taxon>Metazoa</taxon>
        <taxon>Ecdysozoa</taxon>
        <taxon>Arthropoda</taxon>
        <taxon>Hexapoda</taxon>
        <taxon>Insecta</taxon>
        <taxon>Pterygota</taxon>
        <taxon>Neoptera</taxon>
        <taxon>Endopterygota</taxon>
        <taxon>Coleoptera</taxon>
        <taxon>Polyphaga</taxon>
        <taxon>Cucujiformia</taxon>
        <taxon>Chrysomeloidea</taxon>
        <taxon>Chrysomelidae</taxon>
        <taxon>Galerucinae</taxon>
        <taxon>Diabroticina</taxon>
        <taxon>Diabroticites</taxon>
        <taxon>Diabrotica</taxon>
    </lineage>
</organism>
<feature type="compositionally biased region" description="Low complexity" evidence="10">
    <location>
        <begin position="329"/>
        <end position="338"/>
    </location>
</feature>
<dbReference type="GO" id="GO:0005737">
    <property type="term" value="C:cytoplasm"/>
    <property type="evidence" value="ECO:0007669"/>
    <property type="project" value="UniProtKB-ARBA"/>
</dbReference>
<keyword evidence="3" id="KW-0808">Transferase</keyword>
<dbReference type="InterPro" id="IPR017441">
    <property type="entry name" value="Protein_kinase_ATP_BS"/>
</dbReference>
<evidence type="ECO:0000256" key="8">
    <source>
        <dbReference type="ARBA" id="ARBA00048679"/>
    </source>
</evidence>
<keyword evidence="6 9" id="KW-0067">ATP-binding</keyword>
<sequence length="726" mass="82869">MDKYEVIGTLGEGSFGRVYKAKELSSGSFVALKVISKRGRSARELKGFRRECEIQRDLHHPNIIQMLDSFETENEIVVITEFAHKELTAILGRVGYLPEDKVQKIVWDLVSALYYLHSNRVLHRDLKPQNILLDMNNTAKLCDFGFARNMSTGTHVLTSIKGTPLYMAPELIDEQPYDYTADLWSLGCIIYELLMGSPPFCTPSILHLIRLIRHEQIQWPTFLSDSCISFLKGLLQKNPTKRLKWDEILDHPFVKDHINITENTSPESLTVPLSPSVLHAKEQQRRESMKNKATRIPAKSNEHSSASKPVTSKTSKNSQENSADALKKSSNQDSQNNNVLEDSTKSRTSNINVKDSSLESSFQNINLNTSKSKNADGESQRSQEKSPLKTFSFIEDNQPIETEEWIVFLTRTIQEVINGEMISLTQSTQTNVLVSPLRNPNASPKVLSFVARLLSIPFVVKGVSTDCLLQIRKVYLEVKLVPNLVYATKLLLRECRTDLSSDTASPINSPSPLSAEVYKRSADLTEEDFQTLEYIFILVDHLIHLDDDFLIQFCDAVVILSIYLLMKLFVSFTYKTKIRVVTDILAILTRLMSRLPENSDVVERTLLAQSEDQDVNQINFIDLLRHSDALVRERTCYFLLWFGKTQQMKTIKMFWNFEVKDTLEALVYDSMEAVRNNSKVRTSIRTSSESKSNETTSCTDNFKYTLWMCKKAVKVQIDSDMYILCR</sequence>
<dbReference type="PANTHER" id="PTHR22983:SF6">
    <property type="entry name" value="SERINE_THREONINE-PROTEIN KINASE 36"/>
    <property type="match status" value="1"/>
</dbReference>
<dbReference type="GO" id="GO:0004674">
    <property type="term" value="F:protein serine/threonine kinase activity"/>
    <property type="evidence" value="ECO:0007669"/>
    <property type="project" value="UniProtKB-KW"/>
</dbReference>
<dbReference type="Gene3D" id="1.10.510.10">
    <property type="entry name" value="Transferase(Phosphotransferase) domain 1"/>
    <property type="match status" value="1"/>
</dbReference>
<dbReference type="FunCoup" id="A0A6P7FA50">
    <property type="interactions" value="33"/>
</dbReference>
<dbReference type="InterPro" id="IPR000719">
    <property type="entry name" value="Prot_kinase_dom"/>
</dbReference>
<evidence type="ECO:0000256" key="7">
    <source>
        <dbReference type="ARBA" id="ARBA00047899"/>
    </source>
</evidence>
<gene>
    <name evidence="12" type="primary">LOC114328149</name>
</gene>
<dbReference type="EC" id="2.7.11.1" evidence="1"/>
<feature type="domain" description="Protein kinase" evidence="11">
    <location>
        <begin position="4"/>
        <end position="254"/>
    </location>
</feature>
<dbReference type="SMART" id="SM00220">
    <property type="entry name" value="S_TKc"/>
    <property type="match status" value="1"/>
</dbReference>
<dbReference type="FunFam" id="3.30.200.20:FF:000042">
    <property type="entry name" value="Aurora kinase A"/>
    <property type="match status" value="1"/>
</dbReference>
<dbReference type="PANTHER" id="PTHR22983">
    <property type="entry name" value="PROTEIN KINASE RELATED"/>
    <property type="match status" value="1"/>
</dbReference>
<dbReference type="Pfam" id="PF00069">
    <property type="entry name" value="Pkinase"/>
    <property type="match status" value="1"/>
</dbReference>
<feature type="binding site" evidence="9">
    <location>
        <position position="33"/>
    </location>
    <ligand>
        <name>ATP</name>
        <dbReference type="ChEBI" id="CHEBI:30616"/>
    </ligand>
</feature>
<evidence type="ECO:0000256" key="1">
    <source>
        <dbReference type="ARBA" id="ARBA00012513"/>
    </source>
</evidence>
<dbReference type="InterPro" id="IPR011009">
    <property type="entry name" value="Kinase-like_dom_sf"/>
</dbReference>
<protein>
    <recommendedName>
        <fullName evidence="1">non-specific serine/threonine protein kinase</fullName>
        <ecNumber evidence="1">2.7.11.1</ecNumber>
    </recommendedName>
</protein>
<evidence type="ECO:0000313" key="12">
    <source>
        <dbReference type="RefSeq" id="XP_028132729.1"/>
    </source>
</evidence>
<evidence type="ECO:0000259" key="11">
    <source>
        <dbReference type="PROSITE" id="PS50011"/>
    </source>
</evidence>
<evidence type="ECO:0000256" key="6">
    <source>
        <dbReference type="ARBA" id="ARBA00022840"/>
    </source>
</evidence>
<dbReference type="InterPro" id="IPR008271">
    <property type="entry name" value="Ser/Thr_kinase_AS"/>
</dbReference>
<dbReference type="FunFam" id="1.10.510.10:FF:000571">
    <property type="entry name" value="Maternal embryonic leucine zipper kinase"/>
    <property type="match status" value="1"/>
</dbReference>
<comment type="catalytic activity">
    <reaction evidence="8">
        <text>L-seryl-[protein] + ATP = O-phospho-L-seryl-[protein] + ADP + H(+)</text>
        <dbReference type="Rhea" id="RHEA:17989"/>
        <dbReference type="Rhea" id="RHEA-COMP:9863"/>
        <dbReference type="Rhea" id="RHEA-COMP:11604"/>
        <dbReference type="ChEBI" id="CHEBI:15378"/>
        <dbReference type="ChEBI" id="CHEBI:29999"/>
        <dbReference type="ChEBI" id="CHEBI:30616"/>
        <dbReference type="ChEBI" id="CHEBI:83421"/>
        <dbReference type="ChEBI" id="CHEBI:456216"/>
        <dbReference type="EC" id="2.7.11.1"/>
    </reaction>
</comment>
<evidence type="ECO:0000256" key="2">
    <source>
        <dbReference type="ARBA" id="ARBA00022527"/>
    </source>
</evidence>
<evidence type="ECO:0000256" key="5">
    <source>
        <dbReference type="ARBA" id="ARBA00022777"/>
    </source>
</evidence>
<comment type="catalytic activity">
    <reaction evidence="7">
        <text>L-threonyl-[protein] + ATP = O-phospho-L-threonyl-[protein] + ADP + H(+)</text>
        <dbReference type="Rhea" id="RHEA:46608"/>
        <dbReference type="Rhea" id="RHEA-COMP:11060"/>
        <dbReference type="Rhea" id="RHEA-COMP:11605"/>
        <dbReference type="ChEBI" id="CHEBI:15378"/>
        <dbReference type="ChEBI" id="CHEBI:30013"/>
        <dbReference type="ChEBI" id="CHEBI:30616"/>
        <dbReference type="ChEBI" id="CHEBI:61977"/>
        <dbReference type="ChEBI" id="CHEBI:456216"/>
        <dbReference type="EC" id="2.7.11.1"/>
    </reaction>
</comment>
<proteinExistence type="predicted"/>
<evidence type="ECO:0000256" key="9">
    <source>
        <dbReference type="PROSITE-ProRule" id="PRU10141"/>
    </source>
</evidence>
<feature type="compositionally biased region" description="Polar residues" evidence="10">
    <location>
        <begin position="346"/>
        <end position="372"/>
    </location>
</feature>
<keyword evidence="5 12" id="KW-0418">Kinase</keyword>
<dbReference type="GO" id="GO:0005524">
    <property type="term" value="F:ATP binding"/>
    <property type="evidence" value="ECO:0007669"/>
    <property type="project" value="UniProtKB-UniRule"/>
</dbReference>
<feature type="compositionally biased region" description="Basic and acidic residues" evidence="10">
    <location>
        <begin position="280"/>
        <end position="290"/>
    </location>
</feature>
<accession>A0A6P7FA50</accession>
<dbReference type="PROSITE" id="PS50011">
    <property type="entry name" value="PROTEIN_KINASE_DOM"/>
    <property type="match status" value="1"/>
</dbReference>
<feature type="region of interest" description="Disordered" evidence="10">
    <location>
        <begin position="280"/>
        <end position="388"/>
    </location>
</feature>
<reference evidence="12" key="1">
    <citation type="submission" date="2025-08" db="UniProtKB">
        <authorList>
            <consortium name="RefSeq"/>
        </authorList>
    </citation>
    <scope>IDENTIFICATION</scope>
    <source>
        <tissue evidence="12">Whole insect</tissue>
    </source>
</reference>